<organism evidence="2 3">
    <name type="scientific">Venenivibrio stagnispumantis</name>
    <dbReference type="NCBI Taxonomy" id="407998"/>
    <lineage>
        <taxon>Bacteria</taxon>
        <taxon>Pseudomonadati</taxon>
        <taxon>Aquificota</taxon>
        <taxon>Aquificia</taxon>
        <taxon>Aquificales</taxon>
        <taxon>Hydrogenothermaceae</taxon>
        <taxon>Venenivibrio</taxon>
    </lineage>
</organism>
<evidence type="ECO:0000313" key="2">
    <source>
        <dbReference type="EMBL" id="SMP14253.1"/>
    </source>
</evidence>
<reference evidence="2" key="1">
    <citation type="submission" date="2017-05" db="EMBL/GenBank/DDBJ databases">
        <authorList>
            <person name="Varghese N."/>
            <person name="Submissions S."/>
        </authorList>
    </citation>
    <scope>NUCLEOTIDE SEQUENCE</scope>
    <source>
        <strain evidence="2">DSM 18763</strain>
    </source>
</reference>
<dbReference type="EMBL" id="FXTX01000012">
    <property type="protein sequence ID" value="SMP14253.1"/>
    <property type="molecule type" value="Genomic_DNA"/>
</dbReference>
<dbReference type="RefSeq" id="WP_265134629.1">
    <property type="nucleotide sequence ID" value="NZ_FXTX01000012.1"/>
</dbReference>
<comment type="caution">
    <text evidence="2">The sequence shown here is derived from an EMBL/GenBank/DDBJ whole genome shotgun (WGS) entry which is preliminary data.</text>
</comment>
<feature type="transmembrane region" description="Helical" evidence="1">
    <location>
        <begin position="79"/>
        <end position="103"/>
    </location>
</feature>
<accession>A0AA45WMR8</accession>
<evidence type="ECO:0000313" key="3">
    <source>
        <dbReference type="Proteomes" id="UP001157947"/>
    </source>
</evidence>
<keyword evidence="3" id="KW-1185">Reference proteome</keyword>
<proteinExistence type="predicted"/>
<sequence>MDYNFIKFLHIIGILIWASSASSLGLFMLYSAYRKKEIAYNEDIRKFYRIMTNIEIVGFLFAIMMGFLMLHLLKFSFNIIWLNIKIFLVFSVLVLLEIINFYFVNLYIPNSENKIYAYKKYDKFVMIITLPLIFVSLFIIFLATNKPF</sequence>
<feature type="transmembrane region" description="Helical" evidence="1">
    <location>
        <begin position="6"/>
        <end position="33"/>
    </location>
</feature>
<feature type="transmembrane region" description="Helical" evidence="1">
    <location>
        <begin position="54"/>
        <end position="73"/>
    </location>
</feature>
<keyword evidence="1" id="KW-0472">Membrane</keyword>
<protein>
    <submittedName>
        <fullName evidence="2">Membrane protein</fullName>
    </submittedName>
</protein>
<gene>
    <name evidence="2" type="ORF">SAMN06264868_11231</name>
</gene>
<dbReference type="Proteomes" id="UP001157947">
    <property type="component" value="Unassembled WGS sequence"/>
</dbReference>
<dbReference type="AlphaFoldDB" id="A0AA45WMR8"/>
<keyword evidence="1" id="KW-0812">Transmembrane</keyword>
<evidence type="ECO:0000256" key="1">
    <source>
        <dbReference type="SAM" id="Phobius"/>
    </source>
</evidence>
<keyword evidence="1" id="KW-1133">Transmembrane helix</keyword>
<name>A0AA45WMR8_9AQUI</name>
<feature type="transmembrane region" description="Helical" evidence="1">
    <location>
        <begin position="124"/>
        <end position="143"/>
    </location>
</feature>